<sequence length="509" mass="58725">MACHEVGKYDDGSKCVDECPDLRHEFRCVSKYCPQNLKIFNKTCVPECPAVAPFVSDINSGYIYQFGCVESCKDKTYIKNNTCVQWCGYDFYVYNKTCIKKCPDDAPFISTLEGYINNDECLQQCKESYFSLNNTCLKKCPEGYFGNAHQCIRSCTSKNPYRYGNMCVQSCRTLRIGMNCYDKCPPKTFQYNDKSCVQDCPSITPFNYKGKCVQVCPYFLIKKTCHEECPYGLVGYQKKCRLKCPTEAIYRYKWECFNKCPNNTILNPLKSACFDSCPLGKLKYKQICYDRCPLQAPYNFKGECVKSCDGYLDGFKCYKQCPTRTFVFNGKCIPKCPQNAPFVDSKTCVSSCPLFHDDNLNCIRKCPKYSYPHGKHCKNGCPSSLPFINPRYDHDECLEKCDSLKYATENYTCIYHSECTAFIYDDMWCFQKCPSNAFILRSKNKLCKSLKPVYIMICILSVIVSINIVFGVRVLCHYMKMRLDKKQRIVRSENAGFTEEVNLLEIIET</sequence>
<keyword evidence="1" id="KW-0812">Transmembrane</keyword>
<name>A0A8W8LJR8_MAGGI</name>
<protein>
    <recommendedName>
        <fullName evidence="4">Proprotein convertase subtilisin/kexin type 5</fullName>
    </recommendedName>
</protein>
<reference evidence="2" key="1">
    <citation type="submission" date="2022-08" db="UniProtKB">
        <authorList>
            <consortium name="EnsemblMetazoa"/>
        </authorList>
    </citation>
    <scope>IDENTIFICATION</scope>
    <source>
        <strain evidence="2">05x7-T-G4-1.051#20</strain>
    </source>
</reference>
<organism evidence="2 3">
    <name type="scientific">Magallana gigas</name>
    <name type="common">Pacific oyster</name>
    <name type="synonym">Crassostrea gigas</name>
    <dbReference type="NCBI Taxonomy" id="29159"/>
    <lineage>
        <taxon>Eukaryota</taxon>
        <taxon>Metazoa</taxon>
        <taxon>Spiralia</taxon>
        <taxon>Lophotrochozoa</taxon>
        <taxon>Mollusca</taxon>
        <taxon>Bivalvia</taxon>
        <taxon>Autobranchia</taxon>
        <taxon>Pteriomorphia</taxon>
        <taxon>Ostreida</taxon>
        <taxon>Ostreoidea</taxon>
        <taxon>Ostreidae</taxon>
        <taxon>Magallana</taxon>
    </lineage>
</organism>
<evidence type="ECO:0008006" key="4">
    <source>
        <dbReference type="Google" id="ProtNLM"/>
    </source>
</evidence>
<evidence type="ECO:0000313" key="3">
    <source>
        <dbReference type="Proteomes" id="UP000005408"/>
    </source>
</evidence>
<proteinExistence type="predicted"/>
<keyword evidence="3" id="KW-1185">Reference proteome</keyword>
<dbReference type="Proteomes" id="UP000005408">
    <property type="component" value="Unassembled WGS sequence"/>
</dbReference>
<keyword evidence="1" id="KW-0472">Membrane</keyword>
<keyword evidence="1" id="KW-1133">Transmembrane helix</keyword>
<feature type="transmembrane region" description="Helical" evidence="1">
    <location>
        <begin position="453"/>
        <end position="476"/>
    </location>
</feature>
<evidence type="ECO:0000256" key="1">
    <source>
        <dbReference type="SAM" id="Phobius"/>
    </source>
</evidence>
<evidence type="ECO:0000313" key="2">
    <source>
        <dbReference type="EnsemblMetazoa" id="G28341.1:cds"/>
    </source>
</evidence>
<accession>A0A8W8LJR8</accession>
<dbReference type="EnsemblMetazoa" id="G28341.1">
    <property type="protein sequence ID" value="G28341.1:cds"/>
    <property type="gene ID" value="G28341"/>
</dbReference>
<dbReference type="AlphaFoldDB" id="A0A8W8LJR8"/>
<dbReference type="Gene3D" id="2.10.220.10">
    <property type="entry name" value="Hormone Receptor, Insulin-like Growth Factor Receptor 1, Chain A, domain 2"/>
    <property type="match status" value="1"/>
</dbReference>